<keyword evidence="2" id="KW-1185">Reference proteome</keyword>
<dbReference type="RefSeq" id="WP_036185709.1">
    <property type="nucleotide sequence ID" value="NZ_AVDA01000009.1"/>
</dbReference>
<dbReference type="AlphaFoldDB" id="A0A0A3IVR3"/>
<accession>A0A0A3IVR3</accession>
<gene>
    <name evidence="1" type="ORF">CD29_09585</name>
</gene>
<reference evidence="1 2" key="1">
    <citation type="submission" date="2014-02" db="EMBL/GenBank/DDBJ databases">
        <title>Draft genome sequence of Lysinibacillus manganicus DSM 26584T.</title>
        <authorList>
            <person name="Zhang F."/>
            <person name="Wang G."/>
            <person name="Zhang L."/>
        </authorList>
    </citation>
    <scope>NUCLEOTIDE SEQUENCE [LARGE SCALE GENOMIC DNA]</scope>
    <source>
        <strain evidence="1 2">DSM 26584</strain>
    </source>
</reference>
<dbReference type="OrthoDB" id="2655130at2"/>
<name>A0A0A3IVR3_9BACL</name>
<evidence type="ECO:0000313" key="1">
    <source>
        <dbReference type="EMBL" id="KGR78912.1"/>
    </source>
</evidence>
<protein>
    <submittedName>
        <fullName evidence="1">Uncharacterized protein</fullName>
    </submittedName>
</protein>
<organism evidence="1 2">
    <name type="scientific">Ureibacillus manganicus DSM 26584</name>
    <dbReference type="NCBI Taxonomy" id="1384049"/>
    <lineage>
        <taxon>Bacteria</taxon>
        <taxon>Bacillati</taxon>
        <taxon>Bacillota</taxon>
        <taxon>Bacilli</taxon>
        <taxon>Bacillales</taxon>
        <taxon>Caryophanaceae</taxon>
        <taxon>Ureibacillus</taxon>
    </lineage>
</organism>
<dbReference type="Proteomes" id="UP000030416">
    <property type="component" value="Unassembled WGS sequence"/>
</dbReference>
<dbReference type="EMBL" id="JPVN01000009">
    <property type="protein sequence ID" value="KGR78912.1"/>
    <property type="molecule type" value="Genomic_DNA"/>
</dbReference>
<sequence length="95" mass="10761">MKEPILEENKVFELLVGDTILLVTESKQLSILGQTFRPIFAGEVAEVTNGFITLFPVIIKMHNAPFYKFPTPLSFPIEKIAVFTPFDPNRKIPLI</sequence>
<comment type="caution">
    <text evidence="1">The sequence shown here is derived from an EMBL/GenBank/DDBJ whole genome shotgun (WGS) entry which is preliminary data.</text>
</comment>
<dbReference type="eggNOG" id="ENOG5033M9N">
    <property type="taxonomic scope" value="Bacteria"/>
</dbReference>
<proteinExistence type="predicted"/>
<evidence type="ECO:0000313" key="2">
    <source>
        <dbReference type="Proteomes" id="UP000030416"/>
    </source>
</evidence>